<evidence type="ECO:0000256" key="1">
    <source>
        <dbReference type="ARBA" id="ARBA00010140"/>
    </source>
</evidence>
<reference evidence="13 14" key="1">
    <citation type="submission" date="2016-07" db="EMBL/GenBank/DDBJ databases">
        <title>Pervasive Adenine N6-methylation of Active Genes in Fungi.</title>
        <authorList>
            <consortium name="DOE Joint Genome Institute"/>
            <person name="Mondo S.J."/>
            <person name="Dannebaum R.O."/>
            <person name="Kuo R.C."/>
            <person name="Labutti K."/>
            <person name="Haridas S."/>
            <person name="Kuo A."/>
            <person name="Salamov A."/>
            <person name="Ahrendt S.R."/>
            <person name="Lipzen A."/>
            <person name="Sullivan W."/>
            <person name="Andreopoulos W.B."/>
            <person name="Clum A."/>
            <person name="Lindquist E."/>
            <person name="Daum C."/>
            <person name="Ramamoorthy G.K."/>
            <person name="Gryganskyi A."/>
            <person name="Culley D."/>
            <person name="Magnuson J.K."/>
            <person name="James T.Y."/>
            <person name="O'Malley M.A."/>
            <person name="Stajich J.E."/>
            <person name="Spatafora J.W."/>
            <person name="Visel A."/>
            <person name="Grigoriev I.V."/>
        </authorList>
    </citation>
    <scope>NUCLEOTIDE SEQUENCE [LARGE SCALE GENOMIC DNA]</scope>
    <source>
        <strain evidence="13 14">NRRL 2496</strain>
    </source>
</reference>
<feature type="domain" description="Helicase ATP-binding" evidence="11">
    <location>
        <begin position="19"/>
        <end position="192"/>
    </location>
</feature>
<dbReference type="Gene3D" id="1.10.10.10">
    <property type="entry name" value="Winged helix-like DNA-binding domain superfamily/Winged helix DNA-binding domain"/>
    <property type="match status" value="1"/>
</dbReference>
<organism evidence="13 14">
    <name type="scientific">Syncephalastrum racemosum</name>
    <name type="common">Filamentous fungus</name>
    <dbReference type="NCBI Taxonomy" id="13706"/>
    <lineage>
        <taxon>Eukaryota</taxon>
        <taxon>Fungi</taxon>
        <taxon>Fungi incertae sedis</taxon>
        <taxon>Mucoromycota</taxon>
        <taxon>Mucoromycotina</taxon>
        <taxon>Mucoromycetes</taxon>
        <taxon>Mucorales</taxon>
        <taxon>Syncephalastraceae</taxon>
        <taxon>Syncephalastrum</taxon>
    </lineage>
</organism>
<keyword evidence="2" id="KW-0547">Nucleotide-binding</keyword>
<keyword evidence="3 13" id="KW-0378">Hydrolase</keyword>
<evidence type="ECO:0000259" key="11">
    <source>
        <dbReference type="PROSITE" id="PS51192"/>
    </source>
</evidence>
<accession>A0A1X2HTN3</accession>
<dbReference type="AlphaFoldDB" id="A0A1X2HTN3"/>
<dbReference type="Gene3D" id="3.40.50.300">
    <property type="entry name" value="P-loop containing nucleotide triphosphate hydrolases"/>
    <property type="match status" value="2"/>
</dbReference>
<name>A0A1X2HTN3_SYNRA</name>
<dbReference type="SUPFAM" id="SSF158702">
    <property type="entry name" value="Sec63 N-terminal domain-like"/>
    <property type="match status" value="1"/>
</dbReference>
<dbReference type="PANTHER" id="PTHR47835">
    <property type="entry name" value="HFM1, ATP DEPENDENT DNA HELICASE HOMOLOG"/>
    <property type="match status" value="1"/>
</dbReference>
<keyword evidence="6" id="KW-0413">Isomerase</keyword>
<dbReference type="Pfam" id="PF02889">
    <property type="entry name" value="Sec63"/>
    <property type="match status" value="1"/>
</dbReference>
<dbReference type="CDD" id="cd18795">
    <property type="entry name" value="SF2_C_Ski2"/>
    <property type="match status" value="1"/>
</dbReference>
<keyword evidence="5" id="KW-0067">ATP-binding</keyword>
<proteinExistence type="inferred from homology"/>
<evidence type="ECO:0000256" key="5">
    <source>
        <dbReference type="ARBA" id="ARBA00022840"/>
    </source>
</evidence>
<comment type="catalytic activity">
    <reaction evidence="8">
        <text>Couples ATP hydrolysis with the unwinding of duplex DNA by translocating in the 3'-5' direction.</text>
        <dbReference type="EC" id="5.6.2.4"/>
    </reaction>
</comment>
<evidence type="ECO:0000256" key="9">
    <source>
        <dbReference type="ARBA" id="ARBA00034808"/>
    </source>
</evidence>
<dbReference type="FunFam" id="1.10.10.10:FF:000012">
    <property type="entry name" value="U5 small nuclear ribonucleoprotein helicase"/>
    <property type="match status" value="1"/>
</dbReference>
<keyword evidence="14" id="KW-1185">Reference proteome</keyword>
<dbReference type="SMART" id="SM00487">
    <property type="entry name" value="DEXDc"/>
    <property type="match status" value="1"/>
</dbReference>
<comment type="catalytic activity">
    <reaction evidence="10">
        <text>ATP + H2O = ADP + phosphate + H(+)</text>
        <dbReference type="Rhea" id="RHEA:13065"/>
        <dbReference type="ChEBI" id="CHEBI:15377"/>
        <dbReference type="ChEBI" id="CHEBI:15378"/>
        <dbReference type="ChEBI" id="CHEBI:30616"/>
        <dbReference type="ChEBI" id="CHEBI:43474"/>
        <dbReference type="ChEBI" id="CHEBI:456216"/>
        <dbReference type="EC" id="5.6.2.4"/>
    </reaction>
</comment>
<dbReference type="InterPro" id="IPR004179">
    <property type="entry name" value="Sec63-dom"/>
</dbReference>
<dbReference type="PROSITE" id="PS51192">
    <property type="entry name" value="HELICASE_ATP_BIND_1"/>
    <property type="match status" value="1"/>
</dbReference>
<dbReference type="GO" id="GO:0016787">
    <property type="term" value="F:hydrolase activity"/>
    <property type="evidence" value="ECO:0007669"/>
    <property type="project" value="UniProtKB-KW"/>
</dbReference>
<dbReference type="InterPro" id="IPR027417">
    <property type="entry name" value="P-loop_NTPase"/>
</dbReference>
<evidence type="ECO:0000256" key="7">
    <source>
        <dbReference type="ARBA" id="ARBA00023254"/>
    </source>
</evidence>
<keyword evidence="7" id="KW-0469">Meiosis</keyword>
<evidence type="ECO:0000256" key="6">
    <source>
        <dbReference type="ARBA" id="ARBA00023235"/>
    </source>
</evidence>
<sequence>YSCVFNHSTFNAMQSECLDLIFYADDNVAVSAPTGCGKTVLMELAIVRTLLQKRNEIKIVYMAPTKSLCAERARDWSSKFERLGVTCKEFTGDTDYTTVDAISKCDLIVTTPEKWDSMTRRWKDNRHLVQMIKLFMIDEVHILNERRGAVLEACVSRMKNMAHQLRYMAVSATVPNLDDVAEWLNGKGKICQMWIKSDNFLVALSFSEEYRPVHLERFVYGIPFYGNNAFSFEKKIEWKLLDMINRHSNSKPTLIFCSTRKSAQSSCETLMKLMQQKQKLASFLVKGIAFHHAGLASDDRRAVERLFLEKKIRVISTTSTLAVGVNLPAHLVIIKGTTSYQQGRMVNYSDLDMLQMMGRAGRPGLDDSGCAVILTTPEMEPRYKSLISGANHIESSLHNNLAEHLMTEICLGTITNIETASRWIQSTFLYVRVKKNAAHYRLDSVSLNLLPDQILKELCISNLQKLHQATVASRDEFTGVFKSTNYGFAMSRYCIKLETMTLILQGDTMYRSLELVCKSVEFTTVVRFAAGDKPFLNSLQKNPNILFPLKDKVSCIADKVFLIIQVYPQTTHLVSNQTKYDYNFLILCFIGMIDCSAHERIPTKLKLSLELFRCLQARMWSHSPYILRQLDKIGPQKAKALGKAGIRTFDHLRSTDPGRIEAILHRNPPFG</sequence>
<dbReference type="OMA" id="AELAICK"/>
<dbReference type="Pfam" id="PF00270">
    <property type="entry name" value="DEAD"/>
    <property type="match status" value="1"/>
</dbReference>
<dbReference type="PROSITE" id="PS51194">
    <property type="entry name" value="HELICASE_CTER"/>
    <property type="match status" value="1"/>
</dbReference>
<dbReference type="STRING" id="13706.A0A1X2HTN3"/>
<feature type="non-terminal residue" evidence="13">
    <location>
        <position position="671"/>
    </location>
</feature>
<evidence type="ECO:0000256" key="8">
    <source>
        <dbReference type="ARBA" id="ARBA00034617"/>
    </source>
</evidence>
<dbReference type="InterPro" id="IPR057842">
    <property type="entry name" value="WH_MER3"/>
</dbReference>
<dbReference type="EMBL" id="MCGN01000001">
    <property type="protein sequence ID" value="ORZ02937.1"/>
    <property type="molecule type" value="Genomic_DNA"/>
</dbReference>
<evidence type="ECO:0000313" key="14">
    <source>
        <dbReference type="Proteomes" id="UP000242180"/>
    </source>
</evidence>
<protein>
    <recommendedName>
        <fullName evidence="9">DNA 3'-5' helicase</fullName>
        <ecNumber evidence="9">5.6.2.4</ecNumber>
    </recommendedName>
</protein>
<comment type="similarity">
    <text evidence="1">Belongs to the helicase family. SKI2 subfamily.</text>
</comment>
<dbReference type="SUPFAM" id="SSF52540">
    <property type="entry name" value="P-loop containing nucleoside triphosphate hydrolases"/>
    <property type="match status" value="1"/>
</dbReference>
<dbReference type="Gene3D" id="1.10.3380.10">
    <property type="entry name" value="Sec63 N-terminal domain-like domain"/>
    <property type="match status" value="1"/>
</dbReference>
<evidence type="ECO:0000256" key="4">
    <source>
        <dbReference type="ARBA" id="ARBA00022806"/>
    </source>
</evidence>
<dbReference type="OrthoDB" id="5575at2759"/>
<comment type="caution">
    <text evidence="13">The sequence shown here is derived from an EMBL/GenBank/DDBJ whole genome shotgun (WGS) entry which is preliminary data.</text>
</comment>
<dbReference type="PANTHER" id="PTHR47835:SF3">
    <property type="entry name" value="HELICASE FOR MEIOSIS 1"/>
    <property type="match status" value="1"/>
</dbReference>
<feature type="non-terminal residue" evidence="13">
    <location>
        <position position="1"/>
    </location>
</feature>
<dbReference type="InterPro" id="IPR011545">
    <property type="entry name" value="DEAD/DEAH_box_helicase_dom"/>
</dbReference>
<dbReference type="GO" id="GO:0005524">
    <property type="term" value="F:ATP binding"/>
    <property type="evidence" value="ECO:0007669"/>
    <property type="project" value="UniProtKB-KW"/>
</dbReference>
<evidence type="ECO:0000259" key="12">
    <source>
        <dbReference type="PROSITE" id="PS51194"/>
    </source>
</evidence>
<evidence type="ECO:0000256" key="10">
    <source>
        <dbReference type="ARBA" id="ARBA00048988"/>
    </source>
</evidence>
<dbReference type="GO" id="GO:0051321">
    <property type="term" value="P:meiotic cell cycle"/>
    <property type="evidence" value="ECO:0007669"/>
    <property type="project" value="UniProtKB-KW"/>
</dbReference>
<evidence type="ECO:0000256" key="3">
    <source>
        <dbReference type="ARBA" id="ARBA00022801"/>
    </source>
</evidence>
<feature type="domain" description="Helicase C-terminal" evidence="12">
    <location>
        <begin position="239"/>
        <end position="409"/>
    </location>
</feature>
<keyword evidence="4" id="KW-0347">Helicase</keyword>
<gene>
    <name evidence="13" type="ORF">BCR43DRAFT_404184</name>
</gene>
<evidence type="ECO:0000313" key="13">
    <source>
        <dbReference type="EMBL" id="ORZ02937.1"/>
    </source>
</evidence>
<dbReference type="InterPro" id="IPR052247">
    <property type="entry name" value="Meiotic_Crossover_Helicase"/>
</dbReference>
<dbReference type="Proteomes" id="UP000242180">
    <property type="component" value="Unassembled WGS sequence"/>
</dbReference>
<dbReference type="GO" id="GO:0003676">
    <property type="term" value="F:nucleic acid binding"/>
    <property type="evidence" value="ECO:0007669"/>
    <property type="project" value="InterPro"/>
</dbReference>
<dbReference type="InterPro" id="IPR001650">
    <property type="entry name" value="Helicase_C-like"/>
</dbReference>
<dbReference type="SMART" id="SM00490">
    <property type="entry name" value="HELICc"/>
    <property type="match status" value="1"/>
</dbReference>
<dbReference type="InParanoid" id="A0A1X2HTN3"/>
<dbReference type="InterPro" id="IPR014001">
    <property type="entry name" value="Helicase_ATP-bd"/>
</dbReference>
<dbReference type="Pfam" id="PF00271">
    <property type="entry name" value="Helicase_C"/>
    <property type="match status" value="1"/>
</dbReference>
<dbReference type="InterPro" id="IPR036388">
    <property type="entry name" value="WH-like_DNA-bd_sf"/>
</dbReference>
<dbReference type="EC" id="5.6.2.4" evidence="9"/>
<dbReference type="GO" id="GO:0043138">
    <property type="term" value="F:3'-5' DNA helicase activity"/>
    <property type="evidence" value="ECO:0007669"/>
    <property type="project" value="UniProtKB-EC"/>
</dbReference>
<evidence type="ECO:0000256" key="2">
    <source>
        <dbReference type="ARBA" id="ARBA00022741"/>
    </source>
</evidence>
<dbReference type="Pfam" id="PF23445">
    <property type="entry name" value="WHD_SNRNP200"/>
    <property type="match status" value="1"/>
</dbReference>